<dbReference type="WBParaSite" id="ECPE_0000913601-mRNA-1">
    <property type="protein sequence ID" value="ECPE_0000913601-mRNA-1"/>
    <property type="gene ID" value="ECPE_0000913601"/>
</dbReference>
<evidence type="ECO:0000313" key="8">
    <source>
        <dbReference type="WBParaSite" id="ECPE_0000913601-mRNA-1"/>
    </source>
</evidence>
<feature type="transmembrane region" description="Helical" evidence="6">
    <location>
        <begin position="108"/>
        <end position="135"/>
    </location>
</feature>
<evidence type="ECO:0000256" key="2">
    <source>
        <dbReference type="ARBA" id="ARBA00022692"/>
    </source>
</evidence>
<dbReference type="InterPro" id="IPR036513">
    <property type="entry name" value="STAS_dom_sf"/>
</dbReference>
<evidence type="ECO:0000259" key="7">
    <source>
        <dbReference type="PROSITE" id="PS50801"/>
    </source>
</evidence>
<dbReference type="AlphaFoldDB" id="A0A183AQ73"/>
<dbReference type="Gene3D" id="3.30.750.24">
    <property type="entry name" value="STAS domain"/>
    <property type="match status" value="1"/>
</dbReference>
<dbReference type="InterPro" id="IPR001902">
    <property type="entry name" value="SLC26A/SulP_fam"/>
</dbReference>
<reference evidence="8" key="1">
    <citation type="submission" date="2016-06" db="UniProtKB">
        <authorList>
            <consortium name="WormBaseParasite"/>
        </authorList>
    </citation>
    <scope>IDENTIFICATION</scope>
</reference>
<comment type="subcellular location">
    <subcellularLocation>
        <location evidence="1">Membrane</location>
        <topology evidence="1">Multi-pass membrane protein</topology>
    </subcellularLocation>
</comment>
<evidence type="ECO:0000256" key="5">
    <source>
        <dbReference type="SAM" id="MobiDB-lite"/>
    </source>
</evidence>
<proteinExistence type="predicted"/>
<dbReference type="InterPro" id="IPR002645">
    <property type="entry name" value="STAS_dom"/>
</dbReference>
<name>A0A183AQ73_9TREM</name>
<dbReference type="CDD" id="cd07042">
    <property type="entry name" value="STAS_SulP_like_sulfate_transporter"/>
    <property type="match status" value="1"/>
</dbReference>
<dbReference type="Pfam" id="PF00916">
    <property type="entry name" value="Sulfate_transp"/>
    <property type="match status" value="1"/>
</dbReference>
<dbReference type="GO" id="GO:0016020">
    <property type="term" value="C:membrane"/>
    <property type="evidence" value="ECO:0007669"/>
    <property type="project" value="UniProtKB-SubCell"/>
</dbReference>
<evidence type="ECO:0000256" key="3">
    <source>
        <dbReference type="ARBA" id="ARBA00022989"/>
    </source>
</evidence>
<protein>
    <submittedName>
        <fullName evidence="8">STAS domain-containing protein</fullName>
    </submittedName>
</protein>
<feature type="domain" description="STAS" evidence="7">
    <location>
        <begin position="170"/>
        <end position="382"/>
    </location>
</feature>
<evidence type="ECO:0000256" key="1">
    <source>
        <dbReference type="ARBA" id="ARBA00004141"/>
    </source>
</evidence>
<keyword evidence="4 6" id="KW-0472">Membrane</keyword>
<feature type="compositionally biased region" description="Basic and acidic residues" evidence="5">
    <location>
        <begin position="460"/>
        <end position="475"/>
    </location>
</feature>
<evidence type="ECO:0000256" key="4">
    <source>
        <dbReference type="ARBA" id="ARBA00023136"/>
    </source>
</evidence>
<feature type="region of interest" description="Disordered" evidence="5">
    <location>
        <begin position="417"/>
        <end position="475"/>
    </location>
</feature>
<feature type="compositionally biased region" description="Basic and acidic residues" evidence="5">
    <location>
        <begin position="429"/>
        <end position="449"/>
    </location>
</feature>
<feature type="transmembrane region" description="Helical" evidence="6">
    <location>
        <begin position="46"/>
        <end position="67"/>
    </location>
</feature>
<accession>A0A183AQ73</accession>
<organism evidence="8">
    <name type="scientific">Echinostoma caproni</name>
    <dbReference type="NCBI Taxonomy" id="27848"/>
    <lineage>
        <taxon>Eukaryota</taxon>
        <taxon>Metazoa</taxon>
        <taxon>Spiralia</taxon>
        <taxon>Lophotrochozoa</taxon>
        <taxon>Platyhelminthes</taxon>
        <taxon>Trematoda</taxon>
        <taxon>Digenea</taxon>
        <taxon>Plagiorchiida</taxon>
        <taxon>Echinostomata</taxon>
        <taxon>Echinostomatoidea</taxon>
        <taxon>Echinostomatidae</taxon>
        <taxon>Echinostoma</taxon>
    </lineage>
</organism>
<dbReference type="GO" id="GO:0055085">
    <property type="term" value="P:transmembrane transport"/>
    <property type="evidence" value="ECO:0007669"/>
    <property type="project" value="InterPro"/>
</dbReference>
<dbReference type="PROSITE" id="PS50801">
    <property type="entry name" value="STAS"/>
    <property type="match status" value="1"/>
</dbReference>
<keyword evidence="2 6" id="KW-0812">Transmembrane</keyword>
<dbReference type="SUPFAM" id="SSF52091">
    <property type="entry name" value="SpoIIaa-like"/>
    <property type="match status" value="1"/>
</dbReference>
<dbReference type="Pfam" id="PF01740">
    <property type="entry name" value="STAS"/>
    <property type="match status" value="1"/>
</dbReference>
<feature type="transmembrane region" description="Helical" evidence="6">
    <location>
        <begin position="74"/>
        <end position="96"/>
    </location>
</feature>
<sequence length="475" mass="53567">LFPRSVQELYAYGLSNIVSSFFQTYPAAASLSRSAVQVSAGGRTQVATLFSSVLLILVLFFIGPLFYHVPNCCLSAIIVVALKGMFIHAVDLKYLWKYSIWDFTVWLLTFFCTMIFDLKYGLLTGIAFSALTVILRTQAPPTRILGQVDGTELYRDVRGAGGKCVQPSIIKVIRYEGSIYYTCAEHFRLSVYQRVGLDPLYVFNRIKKLQARLRHVEKALGLESSEFFSARKVTTGASPNRPTPDAKDTDTIKHVVVSADGDQSKHSLGAFYTSVVPVPTEEGTNKTFSKLERRRTKLIRNLARLEEKCHLQFVVLDCSCWSFVDYMGADELNQLVKEFRQLDIHVLLAQLNDNIVQSLHRNGKLPSDTELFPTVHDAVLWAVGRIQTGPNHLHNVHDVVDTYNRLVMNQFENLDCSADDDEEDDQENGDNHHGGDIENNEHHPVREDMITPNQIGYKSAQHEPNERDNDSPTPV</sequence>
<evidence type="ECO:0000256" key="6">
    <source>
        <dbReference type="SAM" id="Phobius"/>
    </source>
</evidence>
<dbReference type="PANTHER" id="PTHR11814">
    <property type="entry name" value="SULFATE TRANSPORTER"/>
    <property type="match status" value="1"/>
</dbReference>
<dbReference type="InterPro" id="IPR011547">
    <property type="entry name" value="SLC26A/SulP_dom"/>
</dbReference>
<feature type="compositionally biased region" description="Acidic residues" evidence="5">
    <location>
        <begin position="417"/>
        <end position="428"/>
    </location>
</feature>
<keyword evidence="3 6" id="KW-1133">Transmembrane helix</keyword>